<feature type="domain" description="WRKY" evidence="7">
    <location>
        <begin position="133"/>
        <end position="198"/>
    </location>
</feature>
<dbReference type="SMART" id="SM00774">
    <property type="entry name" value="WRKY"/>
    <property type="match status" value="1"/>
</dbReference>
<dbReference type="AlphaFoldDB" id="A0A7C8Z6Q0"/>
<dbReference type="EMBL" id="GISG01095624">
    <property type="protein sequence ID" value="MBA4635534.1"/>
    <property type="molecule type" value="Transcribed_RNA"/>
</dbReference>
<dbReference type="PROSITE" id="PS50811">
    <property type="entry name" value="WRKY"/>
    <property type="match status" value="1"/>
</dbReference>
<evidence type="ECO:0000256" key="3">
    <source>
        <dbReference type="ARBA" id="ARBA00023125"/>
    </source>
</evidence>
<comment type="subcellular location">
    <subcellularLocation>
        <location evidence="1">Nucleus</location>
    </subcellularLocation>
</comment>
<dbReference type="Pfam" id="PF03106">
    <property type="entry name" value="WRKY"/>
    <property type="match status" value="1"/>
</dbReference>
<evidence type="ECO:0000259" key="7">
    <source>
        <dbReference type="PROSITE" id="PS50811"/>
    </source>
</evidence>
<feature type="region of interest" description="Disordered" evidence="6">
    <location>
        <begin position="90"/>
        <end position="127"/>
    </location>
</feature>
<accession>A0A7C8Z6Q0</accession>
<evidence type="ECO:0000256" key="2">
    <source>
        <dbReference type="ARBA" id="ARBA00023015"/>
    </source>
</evidence>
<protein>
    <recommendedName>
        <fullName evidence="7">WRKY domain-containing protein</fullName>
    </recommendedName>
</protein>
<dbReference type="GO" id="GO:0005634">
    <property type="term" value="C:nucleus"/>
    <property type="evidence" value="ECO:0007669"/>
    <property type="project" value="UniProtKB-SubCell"/>
</dbReference>
<reference evidence="8" key="2">
    <citation type="submission" date="2020-07" db="EMBL/GenBank/DDBJ databases">
        <authorList>
            <person name="Vera ALvarez R."/>
            <person name="Arias-Moreno D.M."/>
            <person name="Jimenez-Jacinto V."/>
            <person name="Jimenez-Bremont J.F."/>
            <person name="Swaminathan K."/>
            <person name="Moose S.P."/>
            <person name="Guerrero-Gonzalez M.L."/>
            <person name="Marino-Ramirez L."/>
            <person name="Landsman D."/>
            <person name="Rodriguez-Kessler M."/>
            <person name="Delgado-Sanchez P."/>
        </authorList>
    </citation>
    <scope>NUCLEOTIDE SEQUENCE</scope>
    <source>
        <tissue evidence="8">Cladode</tissue>
    </source>
</reference>
<reference evidence="8" key="1">
    <citation type="journal article" date="2013" name="J. Plant Res.">
        <title>Effect of fungi and light on seed germination of three Opuntia species from semiarid lands of central Mexico.</title>
        <authorList>
            <person name="Delgado-Sanchez P."/>
            <person name="Jimenez-Bremont J.F."/>
            <person name="Guerrero-Gonzalez Mde L."/>
            <person name="Flores J."/>
        </authorList>
    </citation>
    <scope>NUCLEOTIDE SEQUENCE</scope>
    <source>
        <tissue evidence="8">Cladode</tissue>
    </source>
</reference>
<evidence type="ECO:0000313" key="8">
    <source>
        <dbReference type="EMBL" id="MBA4635534.1"/>
    </source>
</evidence>
<dbReference type="GO" id="GO:0003700">
    <property type="term" value="F:DNA-binding transcription factor activity"/>
    <property type="evidence" value="ECO:0007669"/>
    <property type="project" value="InterPro"/>
</dbReference>
<dbReference type="FunFam" id="2.20.25.80:FF:000003">
    <property type="entry name" value="WRKY transcription factor 57"/>
    <property type="match status" value="1"/>
</dbReference>
<keyword evidence="2" id="KW-0805">Transcription regulation</keyword>
<feature type="compositionally biased region" description="Basic and acidic residues" evidence="6">
    <location>
        <begin position="116"/>
        <end position="127"/>
    </location>
</feature>
<dbReference type="InterPro" id="IPR036576">
    <property type="entry name" value="WRKY_dom_sf"/>
</dbReference>
<proteinExistence type="predicted"/>
<evidence type="ECO:0000256" key="6">
    <source>
        <dbReference type="SAM" id="MobiDB-lite"/>
    </source>
</evidence>
<dbReference type="SUPFAM" id="SSF118290">
    <property type="entry name" value="WRKY DNA-binding domain"/>
    <property type="match status" value="1"/>
</dbReference>
<dbReference type="InterPro" id="IPR003657">
    <property type="entry name" value="WRKY_dom"/>
</dbReference>
<sequence length="200" mass="22928">MARHIALCSITPVPVPVPVLPSIMERNYQTTTPMTTTTFCSLESSGSDQYIEGTDFEVSEFFSNFEEWGMAETESMGFAGQNQDFGYQGNEFYGQLGGSSNQQQNEEESSRGGSRNGREKKDDRGRIAFRMRSEIDVVEDGYKWRKYGKKMVKNSPNPRNYYRCSVDGCQVKKRVERDRDDPHYVITTYEGIHNHEAPRQ</sequence>
<organism evidence="8">
    <name type="scientific">Opuntia streptacantha</name>
    <name type="common">Prickly pear cactus</name>
    <name type="synonym">Opuntia cardona</name>
    <dbReference type="NCBI Taxonomy" id="393608"/>
    <lineage>
        <taxon>Eukaryota</taxon>
        <taxon>Viridiplantae</taxon>
        <taxon>Streptophyta</taxon>
        <taxon>Embryophyta</taxon>
        <taxon>Tracheophyta</taxon>
        <taxon>Spermatophyta</taxon>
        <taxon>Magnoliopsida</taxon>
        <taxon>eudicotyledons</taxon>
        <taxon>Gunneridae</taxon>
        <taxon>Pentapetalae</taxon>
        <taxon>Caryophyllales</taxon>
        <taxon>Cactineae</taxon>
        <taxon>Cactaceae</taxon>
        <taxon>Opuntioideae</taxon>
        <taxon>Opuntia</taxon>
    </lineage>
</organism>
<dbReference type="Gene3D" id="2.20.25.80">
    <property type="entry name" value="WRKY domain"/>
    <property type="match status" value="1"/>
</dbReference>
<keyword evidence="5" id="KW-0539">Nucleus</keyword>
<keyword evidence="4" id="KW-0804">Transcription</keyword>
<dbReference type="EMBL" id="GISG01095623">
    <property type="protein sequence ID" value="MBA4635533.1"/>
    <property type="molecule type" value="Transcribed_RNA"/>
</dbReference>
<evidence type="ECO:0000256" key="5">
    <source>
        <dbReference type="ARBA" id="ARBA00023242"/>
    </source>
</evidence>
<dbReference type="PANTHER" id="PTHR31221:SF112">
    <property type="entry name" value="WRKY TRANSCRIPTION FACTOR 50-RELATED"/>
    <property type="match status" value="1"/>
</dbReference>
<dbReference type="GO" id="GO:0043565">
    <property type="term" value="F:sequence-specific DNA binding"/>
    <property type="evidence" value="ECO:0007669"/>
    <property type="project" value="InterPro"/>
</dbReference>
<dbReference type="PANTHER" id="PTHR31221">
    <property type="entry name" value="WRKY TRANSCRIPTION FACTOR PROTEIN 1-RELATED"/>
    <property type="match status" value="1"/>
</dbReference>
<evidence type="ECO:0000256" key="4">
    <source>
        <dbReference type="ARBA" id="ARBA00023163"/>
    </source>
</evidence>
<name>A0A7C8Z6Q0_OPUST</name>
<evidence type="ECO:0000256" key="1">
    <source>
        <dbReference type="ARBA" id="ARBA00004123"/>
    </source>
</evidence>
<keyword evidence="3" id="KW-0238">DNA-binding</keyword>
<dbReference type="InterPro" id="IPR044810">
    <property type="entry name" value="WRKY_plant"/>
</dbReference>